<organism evidence="11">
    <name type="scientific">Caldimicrobium thiodismutans</name>
    <dbReference type="NCBI Taxonomy" id="1653476"/>
    <lineage>
        <taxon>Bacteria</taxon>
        <taxon>Pseudomonadati</taxon>
        <taxon>Thermodesulfobacteriota</taxon>
        <taxon>Thermodesulfobacteria</taxon>
        <taxon>Thermodesulfobacteriales</taxon>
        <taxon>Thermodesulfobacteriaceae</taxon>
        <taxon>Caldimicrobium</taxon>
    </lineage>
</organism>
<reference evidence="11" key="1">
    <citation type="journal article" date="2020" name="mSystems">
        <title>Genome- and Community-Level Interaction Insights into Carbon Utilization and Element Cycling Functions of Hydrothermarchaeota in Hydrothermal Sediment.</title>
        <authorList>
            <person name="Zhou Z."/>
            <person name="Liu Y."/>
            <person name="Xu W."/>
            <person name="Pan J."/>
            <person name="Luo Z.H."/>
            <person name="Li M."/>
        </authorList>
    </citation>
    <scope>NUCLEOTIDE SEQUENCE [LARGE SCALE GENOMIC DNA]</scope>
    <source>
        <strain evidence="11">SpSt-605</strain>
    </source>
</reference>
<evidence type="ECO:0000313" key="11">
    <source>
        <dbReference type="EMBL" id="HGV55319.1"/>
    </source>
</evidence>
<evidence type="ECO:0000256" key="10">
    <source>
        <dbReference type="HAMAP-Rule" id="MF_00019"/>
    </source>
</evidence>
<dbReference type="PANTHER" id="PTHR30100:SF1">
    <property type="entry name" value="PHOSPHATE ACYLTRANSFERASE"/>
    <property type="match status" value="1"/>
</dbReference>
<comment type="subunit">
    <text evidence="9 10">Homodimer. Probably interacts with PlsY.</text>
</comment>
<name>A0A832GQM0_9BACT</name>
<keyword evidence="6 10" id="KW-0594">Phospholipid biosynthesis</keyword>
<keyword evidence="3 10" id="KW-0444">Lipid biosynthesis</keyword>
<dbReference type="EMBL" id="DSZU01000076">
    <property type="protein sequence ID" value="HGV55319.1"/>
    <property type="molecule type" value="Genomic_DNA"/>
</dbReference>
<dbReference type="NCBIfam" id="TIGR00182">
    <property type="entry name" value="plsX"/>
    <property type="match status" value="1"/>
</dbReference>
<keyword evidence="11" id="KW-0012">Acyltransferase</keyword>
<gene>
    <name evidence="10 11" type="primary">plsX</name>
    <name evidence="11" type="ORF">ENT73_04450</name>
</gene>
<evidence type="ECO:0000256" key="1">
    <source>
        <dbReference type="ARBA" id="ARBA00001232"/>
    </source>
</evidence>
<keyword evidence="2 10" id="KW-0963">Cytoplasm</keyword>
<evidence type="ECO:0000256" key="8">
    <source>
        <dbReference type="ARBA" id="ARBA00024069"/>
    </source>
</evidence>
<dbReference type="PANTHER" id="PTHR30100">
    <property type="entry name" value="FATTY ACID/PHOSPHOLIPID SYNTHESIS PROTEIN PLSX"/>
    <property type="match status" value="1"/>
</dbReference>
<dbReference type="InterPro" id="IPR012281">
    <property type="entry name" value="Phospholipid_synth_PlsX-like"/>
</dbReference>
<comment type="similarity">
    <text evidence="10">Belongs to the PlsX family.</text>
</comment>
<dbReference type="GO" id="GO:0008654">
    <property type="term" value="P:phospholipid biosynthetic process"/>
    <property type="evidence" value="ECO:0007669"/>
    <property type="project" value="UniProtKB-KW"/>
</dbReference>
<keyword evidence="7 10" id="KW-1208">Phospholipid metabolism</keyword>
<dbReference type="PIRSF" id="PIRSF002465">
    <property type="entry name" value="Phsphlp_syn_PlsX"/>
    <property type="match status" value="1"/>
</dbReference>
<sequence length="335" mass="36972">MHYIAVDVMGGDFAPQAVLEGAKRALKAYSDLYLLLLGPQEVLKDFSPRDRVEFIFTEEYIRMDESPSEAIKRKRGATIFRGLDLLKENRAQAFVSAGNSGAVVAGGIFILGRLKGVRRPAIATLLPTLKEPMVLIDAGANVDSKPYDLYQFAVMATLFLENIWGRTNPKVALLSIGEEIGKGNQLVKEAHKLLSSSSLNYYGNIEGRDIYKGEVDIVICDGFIGNICLKLSEGLAETILEMLKNEVKKSYLYLLGMYLSKGALKAFKKKTDWREYGGAPLLGVKGNVIISHGKSDPLAIKNAIRQALHFARLDLANILERAIEKHQIEEVGVEV</sequence>
<proteinExistence type="inferred from homology"/>
<evidence type="ECO:0000256" key="7">
    <source>
        <dbReference type="ARBA" id="ARBA00023264"/>
    </source>
</evidence>
<comment type="subcellular location">
    <subcellularLocation>
        <location evidence="10">Cytoplasm</location>
    </subcellularLocation>
    <text evidence="10">Associated with the membrane possibly through PlsY.</text>
</comment>
<evidence type="ECO:0000256" key="6">
    <source>
        <dbReference type="ARBA" id="ARBA00023209"/>
    </source>
</evidence>
<evidence type="ECO:0000256" key="5">
    <source>
        <dbReference type="ARBA" id="ARBA00023098"/>
    </source>
</evidence>
<dbReference type="AlphaFoldDB" id="A0A832GQM0"/>
<comment type="function">
    <text evidence="10">Catalyzes the reversible formation of acyl-phosphate (acyl-PO(4)) from acyl-[acyl-carrier-protein] (acyl-ACP). This enzyme utilizes acyl-ACP as fatty acyl donor, but not acyl-CoA.</text>
</comment>
<dbReference type="InterPro" id="IPR003664">
    <property type="entry name" value="FA_synthesis"/>
</dbReference>
<accession>A0A832GQM0</accession>
<protein>
    <recommendedName>
        <fullName evidence="8 10">Phosphate acyltransferase</fullName>
        <ecNumber evidence="8 10">2.3.1.274</ecNumber>
    </recommendedName>
    <alternativeName>
        <fullName evidence="10">Acyl-ACP phosphotransacylase</fullName>
    </alternativeName>
    <alternativeName>
        <fullName evidence="10">Acyl-[acyl-carrier-protein]--phosphate acyltransferase</fullName>
    </alternativeName>
    <alternativeName>
        <fullName evidence="10">Phosphate-acyl-ACP acyltransferase</fullName>
    </alternativeName>
</protein>
<dbReference type="SUPFAM" id="SSF53659">
    <property type="entry name" value="Isocitrate/Isopropylmalate dehydrogenase-like"/>
    <property type="match status" value="1"/>
</dbReference>
<evidence type="ECO:0000256" key="2">
    <source>
        <dbReference type="ARBA" id="ARBA00022490"/>
    </source>
</evidence>
<dbReference type="UniPathway" id="UPA00085"/>
<dbReference type="Gene3D" id="3.40.718.10">
    <property type="entry name" value="Isopropylmalate Dehydrogenase"/>
    <property type="match status" value="1"/>
</dbReference>
<dbReference type="EC" id="2.3.1.274" evidence="8 10"/>
<comment type="caution">
    <text evidence="11">The sequence shown here is derived from an EMBL/GenBank/DDBJ whole genome shotgun (WGS) entry which is preliminary data.</text>
</comment>
<evidence type="ECO:0000256" key="3">
    <source>
        <dbReference type="ARBA" id="ARBA00022516"/>
    </source>
</evidence>
<comment type="catalytic activity">
    <reaction evidence="1 10">
        <text>a fatty acyl-[ACP] + phosphate = an acyl phosphate + holo-[ACP]</text>
        <dbReference type="Rhea" id="RHEA:42292"/>
        <dbReference type="Rhea" id="RHEA-COMP:9685"/>
        <dbReference type="Rhea" id="RHEA-COMP:14125"/>
        <dbReference type="ChEBI" id="CHEBI:43474"/>
        <dbReference type="ChEBI" id="CHEBI:59918"/>
        <dbReference type="ChEBI" id="CHEBI:64479"/>
        <dbReference type="ChEBI" id="CHEBI:138651"/>
        <dbReference type="EC" id="2.3.1.274"/>
    </reaction>
</comment>
<evidence type="ECO:0000256" key="9">
    <source>
        <dbReference type="ARBA" id="ARBA00046608"/>
    </source>
</evidence>
<dbReference type="GO" id="GO:0043811">
    <property type="term" value="F:phosphate:acyl-[acyl carrier protein] acyltransferase activity"/>
    <property type="evidence" value="ECO:0007669"/>
    <property type="project" value="UniProtKB-UniRule"/>
</dbReference>
<comment type="pathway">
    <text evidence="10">Lipid metabolism; phospholipid metabolism.</text>
</comment>
<dbReference type="HAMAP" id="MF_00019">
    <property type="entry name" value="PlsX"/>
    <property type="match status" value="1"/>
</dbReference>
<dbReference type="GO" id="GO:0006633">
    <property type="term" value="P:fatty acid biosynthetic process"/>
    <property type="evidence" value="ECO:0007669"/>
    <property type="project" value="UniProtKB-UniRule"/>
</dbReference>
<dbReference type="Pfam" id="PF02504">
    <property type="entry name" value="FA_synthesis"/>
    <property type="match status" value="1"/>
</dbReference>
<evidence type="ECO:0000256" key="4">
    <source>
        <dbReference type="ARBA" id="ARBA00022679"/>
    </source>
</evidence>
<keyword evidence="5 10" id="KW-0443">Lipid metabolism</keyword>
<dbReference type="GO" id="GO:0005737">
    <property type="term" value="C:cytoplasm"/>
    <property type="evidence" value="ECO:0007669"/>
    <property type="project" value="UniProtKB-SubCell"/>
</dbReference>
<keyword evidence="4 10" id="KW-0808">Transferase</keyword>